<feature type="region of interest" description="Disordered" evidence="1">
    <location>
        <begin position="59"/>
        <end position="86"/>
    </location>
</feature>
<dbReference type="HOGENOM" id="CLU_2490984_0_0_11"/>
<accession>R4TFN8</accession>
<evidence type="ECO:0000313" key="3">
    <source>
        <dbReference type="Proteomes" id="UP000013968"/>
    </source>
</evidence>
<dbReference type="AlphaFoldDB" id="R4TFN8"/>
<keyword evidence="3" id="KW-1185">Reference proteome</keyword>
<proteinExistence type="predicted"/>
<feature type="compositionally biased region" description="Basic and acidic residues" evidence="1">
    <location>
        <begin position="59"/>
        <end position="68"/>
    </location>
</feature>
<evidence type="ECO:0000256" key="1">
    <source>
        <dbReference type="SAM" id="MobiDB-lite"/>
    </source>
</evidence>
<dbReference type="KEGG" id="aoi:AORI_6570"/>
<gene>
    <name evidence="2" type="ORF">AORI_6570</name>
</gene>
<reference evidence="2 3" key="1">
    <citation type="journal article" date="2013" name="BMC Genomics">
        <title>ContigScape: a Cytoscape plugin facilitating microbial genome gap closing.</title>
        <authorList>
            <person name="Tang B."/>
            <person name="Wang Q."/>
            <person name="Yang M."/>
            <person name="Xie F."/>
            <person name="Zhu Y."/>
            <person name="Zhuo Y."/>
            <person name="Wang S."/>
            <person name="Gao H."/>
            <person name="Ding X."/>
            <person name="Zhang L."/>
            <person name="Zhao G."/>
            <person name="Zheng H."/>
        </authorList>
    </citation>
    <scope>NUCLEOTIDE SEQUENCE [LARGE SCALE GENOMIC DNA]</scope>
    <source>
        <strain evidence="2 3">HCCB10007</strain>
    </source>
</reference>
<organism evidence="2 3">
    <name type="scientific">Amycolatopsis keratiniphila</name>
    <dbReference type="NCBI Taxonomy" id="129921"/>
    <lineage>
        <taxon>Bacteria</taxon>
        <taxon>Bacillati</taxon>
        <taxon>Actinomycetota</taxon>
        <taxon>Actinomycetes</taxon>
        <taxon>Pseudonocardiales</taxon>
        <taxon>Pseudonocardiaceae</taxon>
        <taxon>Amycolatopsis</taxon>
        <taxon>Amycolatopsis japonica group</taxon>
    </lineage>
</organism>
<dbReference type="EMBL" id="CP003410">
    <property type="protein sequence ID" value="AGM09153.1"/>
    <property type="molecule type" value="Genomic_DNA"/>
</dbReference>
<name>R4TFN8_9PSEU</name>
<sequence>MTLAHLGTTGCAPEAEYMKASFLAPGARKEAFMYSGKGTFTTFRVGEEAFTALTRIDIHDRPGREHPADTGTLASPATPQRYAHCP</sequence>
<protein>
    <submittedName>
        <fullName evidence="2">Uncharacterized protein</fullName>
    </submittedName>
</protein>
<evidence type="ECO:0000313" key="2">
    <source>
        <dbReference type="EMBL" id="AGM09153.1"/>
    </source>
</evidence>
<dbReference type="Proteomes" id="UP000013968">
    <property type="component" value="Chromosome"/>
</dbReference>